<reference evidence="1" key="1">
    <citation type="journal article" date="2019" name="Environ. Microbiol.">
        <title>Fungal ecological strategies reflected in gene transcription - a case study of two litter decomposers.</title>
        <authorList>
            <person name="Barbi F."/>
            <person name="Kohler A."/>
            <person name="Barry K."/>
            <person name="Baskaran P."/>
            <person name="Daum C."/>
            <person name="Fauchery L."/>
            <person name="Ihrmark K."/>
            <person name="Kuo A."/>
            <person name="LaButti K."/>
            <person name="Lipzen A."/>
            <person name="Morin E."/>
            <person name="Grigoriev I.V."/>
            <person name="Henrissat B."/>
            <person name="Lindahl B."/>
            <person name="Martin F."/>
        </authorList>
    </citation>
    <scope>NUCLEOTIDE SEQUENCE</scope>
    <source>
        <strain evidence="1">JB14</strain>
    </source>
</reference>
<dbReference type="Gene3D" id="3.40.50.1000">
    <property type="entry name" value="HAD superfamily/HAD-like"/>
    <property type="match status" value="1"/>
</dbReference>
<proteinExistence type="predicted"/>
<dbReference type="Proteomes" id="UP000799118">
    <property type="component" value="Unassembled WGS sequence"/>
</dbReference>
<feature type="non-terminal residue" evidence="1">
    <location>
        <position position="204"/>
    </location>
</feature>
<protein>
    <recommendedName>
        <fullName evidence="3">HAD-like protein</fullName>
    </recommendedName>
</protein>
<name>A0A6A4GDB8_9AGAR</name>
<sequence>KVLLFDLFGTVDWQNSIIKALKDFGKQYSLEVSVEEWQGFADEWRTGYWEKMERIAQNGGGPNNVVHREILDQILSSSKWSHVGKVLNEEARAHLNLTWRRMSGFPNPIPGLYALKKKFIITALSNMNVRLLWSFSSSLAPTVGMVLSYSPQAKHANLPWDAVFSSSLFNLYKPCLSLAETSHKAAMIASHAWDLRIAAKVGLK</sequence>
<evidence type="ECO:0000313" key="1">
    <source>
        <dbReference type="EMBL" id="KAE9383457.1"/>
    </source>
</evidence>
<evidence type="ECO:0008006" key="3">
    <source>
        <dbReference type="Google" id="ProtNLM"/>
    </source>
</evidence>
<dbReference type="SUPFAM" id="SSF56784">
    <property type="entry name" value="HAD-like"/>
    <property type="match status" value="1"/>
</dbReference>
<gene>
    <name evidence="1" type="ORF">BT96DRAFT_751820</name>
</gene>
<dbReference type="InterPro" id="IPR036412">
    <property type="entry name" value="HAD-like_sf"/>
</dbReference>
<keyword evidence="2" id="KW-1185">Reference proteome</keyword>
<feature type="non-terminal residue" evidence="1">
    <location>
        <position position="1"/>
    </location>
</feature>
<dbReference type="EMBL" id="ML770461">
    <property type="protein sequence ID" value="KAE9383457.1"/>
    <property type="molecule type" value="Genomic_DNA"/>
</dbReference>
<evidence type="ECO:0000313" key="2">
    <source>
        <dbReference type="Proteomes" id="UP000799118"/>
    </source>
</evidence>
<organism evidence="1 2">
    <name type="scientific">Gymnopus androsaceus JB14</name>
    <dbReference type="NCBI Taxonomy" id="1447944"/>
    <lineage>
        <taxon>Eukaryota</taxon>
        <taxon>Fungi</taxon>
        <taxon>Dikarya</taxon>
        <taxon>Basidiomycota</taxon>
        <taxon>Agaricomycotina</taxon>
        <taxon>Agaricomycetes</taxon>
        <taxon>Agaricomycetidae</taxon>
        <taxon>Agaricales</taxon>
        <taxon>Marasmiineae</taxon>
        <taxon>Omphalotaceae</taxon>
        <taxon>Gymnopus</taxon>
    </lineage>
</organism>
<dbReference type="OrthoDB" id="2363873at2759"/>
<dbReference type="Gene3D" id="1.10.150.750">
    <property type="match status" value="1"/>
</dbReference>
<dbReference type="InterPro" id="IPR023214">
    <property type="entry name" value="HAD_sf"/>
</dbReference>
<dbReference type="AlphaFoldDB" id="A0A6A4GDB8"/>
<accession>A0A6A4GDB8</accession>